<name>A0A7J9UWF9_9MICO</name>
<evidence type="ECO:0000313" key="3">
    <source>
        <dbReference type="Proteomes" id="UP000429644"/>
    </source>
</evidence>
<dbReference type="AlphaFoldDB" id="A0A7J9UWF9"/>
<dbReference type="Pfam" id="PF12697">
    <property type="entry name" value="Abhydrolase_6"/>
    <property type="match status" value="1"/>
</dbReference>
<comment type="caution">
    <text evidence="2">The sequence shown here is derived from an EMBL/GenBank/DDBJ whole genome shotgun (WGS) entry which is preliminary data.</text>
</comment>
<dbReference type="InterPro" id="IPR050471">
    <property type="entry name" value="AB_hydrolase"/>
</dbReference>
<keyword evidence="3" id="KW-1185">Reference proteome</keyword>
<feature type="domain" description="AB hydrolase-1" evidence="1">
    <location>
        <begin position="23"/>
        <end position="247"/>
    </location>
</feature>
<dbReference type="EMBL" id="WHPD01001318">
    <property type="protein sequence ID" value="MPV88220.1"/>
    <property type="molecule type" value="Genomic_DNA"/>
</dbReference>
<dbReference type="InterPro" id="IPR000073">
    <property type="entry name" value="AB_hydrolase_1"/>
</dbReference>
<dbReference type="PANTHER" id="PTHR43433">
    <property type="entry name" value="HYDROLASE, ALPHA/BETA FOLD FAMILY PROTEIN"/>
    <property type="match status" value="1"/>
</dbReference>
<gene>
    <name evidence="2" type="ORF">GB882_06020</name>
</gene>
<accession>A0A7J9UWF9</accession>
<dbReference type="PANTHER" id="PTHR43433:SF5">
    <property type="entry name" value="AB HYDROLASE-1 DOMAIN-CONTAINING PROTEIN"/>
    <property type="match status" value="1"/>
</dbReference>
<dbReference type="GO" id="GO:0004806">
    <property type="term" value="F:triacylglycerol lipase activity"/>
    <property type="evidence" value="ECO:0007669"/>
    <property type="project" value="TreeGrafter"/>
</dbReference>
<reference evidence="2 3" key="1">
    <citation type="submission" date="2019-10" db="EMBL/GenBank/DDBJ databases">
        <title>Georgenia wutianyii sp. nov. and Georgenia yuyongxinii sp. nov. isolated from plateau pika (Ochotona curzoniae) in the Qinghai-Tibet plateau of China.</title>
        <authorList>
            <person name="Tian Z."/>
        </authorList>
    </citation>
    <scope>NUCLEOTIDE SEQUENCE [LARGE SCALE GENOMIC DNA]</scope>
    <source>
        <strain evidence="2 3">JCM 15130</strain>
    </source>
</reference>
<sequence length="269" mass="28296">MDTVVSRDGTVIAYERTGEGPAVVLVGGALSSRETAAPLASQLAGPVAAVSYDRRGRGDSGDTDPYAVAREVEDLAAVVEAVGGSARVLGYSSGAALALEAAAEGVPITHLALYEPPYIVDESRPPVPPDYLDRLTSLLRAGRRGDAVALFFTEAAAMPADALDQLRRSPLWEVGEALAHTLPYDATIMAESTRGDTFPPRLFGDVHVRTLVLDGGASPAWMHRAAQAVADALPLGQRRTLEGQTHRVDPEVLAPVLLDFFAVEEAFGA</sequence>
<keyword evidence="2" id="KW-0378">Hydrolase</keyword>
<dbReference type="InterPro" id="IPR029058">
    <property type="entry name" value="AB_hydrolase_fold"/>
</dbReference>
<evidence type="ECO:0000259" key="1">
    <source>
        <dbReference type="Pfam" id="PF12697"/>
    </source>
</evidence>
<proteinExistence type="predicted"/>
<dbReference type="RefSeq" id="WP_152230877.1">
    <property type="nucleotide sequence ID" value="NZ_BAAAOT010000016.1"/>
</dbReference>
<dbReference type="GO" id="GO:0046503">
    <property type="term" value="P:glycerolipid catabolic process"/>
    <property type="evidence" value="ECO:0007669"/>
    <property type="project" value="TreeGrafter"/>
</dbReference>
<dbReference type="Proteomes" id="UP000429644">
    <property type="component" value="Unassembled WGS sequence"/>
</dbReference>
<protein>
    <submittedName>
        <fullName evidence="2">Alpha/beta fold hydrolase</fullName>
    </submittedName>
</protein>
<organism evidence="2 3">
    <name type="scientific">Georgenia ruanii</name>
    <dbReference type="NCBI Taxonomy" id="348442"/>
    <lineage>
        <taxon>Bacteria</taxon>
        <taxon>Bacillati</taxon>
        <taxon>Actinomycetota</taxon>
        <taxon>Actinomycetes</taxon>
        <taxon>Micrococcales</taxon>
        <taxon>Bogoriellaceae</taxon>
        <taxon>Georgenia</taxon>
    </lineage>
</organism>
<evidence type="ECO:0000313" key="2">
    <source>
        <dbReference type="EMBL" id="MPV88220.1"/>
    </source>
</evidence>
<dbReference type="OrthoDB" id="63519at2"/>
<dbReference type="Gene3D" id="3.40.50.1820">
    <property type="entry name" value="alpha/beta hydrolase"/>
    <property type="match status" value="1"/>
</dbReference>
<dbReference type="SUPFAM" id="SSF53474">
    <property type="entry name" value="alpha/beta-Hydrolases"/>
    <property type="match status" value="1"/>
</dbReference>